<dbReference type="EMBL" id="BK015046">
    <property type="protein sequence ID" value="DAD88662.1"/>
    <property type="molecule type" value="Genomic_DNA"/>
</dbReference>
<proteinExistence type="predicted"/>
<name>A0A8S5N230_9CAUD</name>
<accession>A0A8S5N230</accession>
<dbReference type="GO" id="GO:0005524">
    <property type="term" value="F:ATP binding"/>
    <property type="evidence" value="ECO:0007669"/>
    <property type="project" value="UniProtKB-KW"/>
</dbReference>
<sequence length="117" mass="12822">MRFRDYLESDIDDVFLNEDEFAEGHNLNGTVAKAVIQSPTARESFLSNGSHVSNDGLHGVSVFVHCKLKDIPEIPSQGNVFRLDGDVYIVQSATEEDGLVSIELRAEARGGVDGWLS</sequence>
<reference evidence="1" key="1">
    <citation type="journal article" date="2021" name="Proc. Natl. Acad. Sci. U.S.A.">
        <title>A Catalog of Tens of Thousands of Viruses from Human Metagenomes Reveals Hidden Associations with Chronic Diseases.</title>
        <authorList>
            <person name="Tisza M.J."/>
            <person name="Buck C.B."/>
        </authorList>
    </citation>
    <scope>NUCLEOTIDE SEQUENCE</scope>
    <source>
        <strain evidence="1">Ctikv1</strain>
    </source>
</reference>
<keyword evidence="1" id="KW-0067">ATP-binding</keyword>
<keyword evidence="1" id="KW-0547">Nucleotide-binding</keyword>
<evidence type="ECO:0000313" key="1">
    <source>
        <dbReference type="EMBL" id="DAD88662.1"/>
    </source>
</evidence>
<protein>
    <submittedName>
        <fullName evidence="1">ATP-binding sugar transporter</fullName>
    </submittedName>
</protein>
<keyword evidence="1" id="KW-0762">Sugar transport</keyword>
<organism evidence="1">
    <name type="scientific">Caudovirales sp. ctikv1</name>
    <dbReference type="NCBI Taxonomy" id="2826781"/>
    <lineage>
        <taxon>Viruses</taxon>
        <taxon>Duplodnaviria</taxon>
        <taxon>Heunggongvirae</taxon>
        <taxon>Uroviricota</taxon>
        <taxon>Caudoviricetes</taxon>
    </lineage>
</organism>
<keyword evidence="1" id="KW-0813">Transport</keyword>